<organism evidence="2 3">
    <name type="scientific">Vespula vulgaris</name>
    <name type="common">Yellow jacket</name>
    <name type="synonym">Wasp</name>
    <dbReference type="NCBI Taxonomy" id="7454"/>
    <lineage>
        <taxon>Eukaryota</taxon>
        <taxon>Metazoa</taxon>
        <taxon>Ecdysozoa</taxon>
        <taxon>Arthropoda</taxon>
        <taxon>Hexapoda</taxon>
        <taxon>Insecta</taxon>
        <taxon>Pterygota</taxon>
        <taxon>Neoptera</taxon>
        <taxon>Endopterygota</taxon>
        <taxon>Hymenoptera</taxon>
        <taxon>Apocrita</taxon>
        <taxon>Aculeata</taxon>
        <taxon>Vespoidea</taxon>
        <taxon>Vespidae</taxon>
        <taxon>Vespinae</taxon>
        <taxon>Vespula</taxon>
    </lineage>
</organism>
<proteinExistence type="predicted"/>
<feature type="compositionally biased region" description="Acidic residues" evidence="1">
    <location>
        <begin position="49"/>
        <end position="62"/>
    </location>
</feature>
<accession>A0A834KTC6</accession>
<evidence type="ECO:0000256" key="1">
    <source>
        <dbReference type="SAM" id="MobiDB-lite"/>
    </source>
</evidence>
<evidence type="ECO:0000313" key="2">
    <source>
        <dbReference type="EMBL" id="KAF7411672.1"/>
    </source>
</evidence>
<dbReference type="AlphaFoldDB" id="A0A834KTC6"/>
<keyword evidence="3" id="KW-1185">Reference proteome</keyword>
<reference evidence="2" key="1">
    <citation type="journal article" date="2020" name="G3 (Bethesda)">
        <title>High-Quality Assemblies for Three Invasive Social Wasps from the &lt;i&gt;Vespula&lt;/i&gt; Genus.</title>
        <authorList>
            <person name="Harrop T.W.R."/>
            <person name="Guhlin J."/>
            <person name="McLaughlin G.M."/>
            <person name="Permina E."/>
            <person name="Stockwell P."/>
            <person name="Gilligan J."/>
            <person name="Le Lec M.F."/>
            <person name="Gruber M.A.M."/>
            <person name="Quinn O."/>
            <person name="Lovegrove M."/>
            <person name="Duncan E.J."/>
            <person name="Remnant E.J."/>
            <person name="Van Eeckhoven J."/>
            <person name="Graham B."/>
            <person name="Knapp R.A."/>
            <person name="Langford K.W."/>
            <person name="Kronenberg Z."/>
            <person name="Press M.O."/>
            <person name="Eacker S.M."/>
            <person name="Wilson-Rankin E.E."/>
            <person name="Purcell J."/>
            <person name="Lester P.J."/>
            <person name="Dearden P.K."/>
        </authorList>
    </citation>
    <scope>NUCLEOTIDE SEQUENCE</scope>
    <source>
        <strain evidence="2">Marl-1</strain>
    </source>
</reference>
<feature type="region of interest" description="Disordered" evidence="1">
    <location>
        <begin position="24"/>
        <end position="79"/>
    </location>
</feature>
<name>A0A834KTC6_VESVU</name>
<dbReference type="Proteomes" id="UP000614350">
    <property type="component" value="Unassembled WGS sequence"/>
</dbReference>
<sequence length="79" mass="9585">MGEGRRERHFRPRYLNASSFRRRERVVDGRGLRGSRKEEEEEKEMEKEKEEEEKEEEEEEEGKEGRSRAPWHCLAVYSS</sequence>
<dbReference type="EMBL" id="JACSEA010000001">
    <property type="protein sequence ID" value="KAF7411672.1"/>
    <property type="molecule type" value="Genomic_DNA"/>
</dbReference>
<evidence type="ECO:0000313" key="3">
    <source>
        <dbReference type="Proteomes" id="UP000614350"/>
    </source>
</evidence>
<feature type="compositionally biased region" description="Basic and acidic residues" evidence="1">
    <location>
        <begin position="25"/>
        <end position="48"/>
    </location>
</feature>
<gene>
    <name evidence="2" type="ORF">HZH66_000568</name>
</gene>
<comment type="caution">
    <text evidence="2">The sequence shown here is derived from an EMBL/GenBank/DDBJ whole genome shotgun (WGS) entry which is preliminary data.</text>
</comment>
<protein>
    <submittedName>
        <fullName evidence="2">Uncharacterized protein</fullName>
    </submittedName>
</protein>